<gene>
    <name evidence="4" type="ORF">GRI89_07405</name>
</gene>
<name>A0A6I4SX12_9SPHN</name>
<dbReference type="OrthoDB" id="8535430at2"/>
<dbReference type="InterPro" id="IPR009057">
    <property type="entry name" value="Homeodomain-like_sf"/>
</dbReference>
<dbReference type="Gene3D" id="1.10.357.10">
    <property type="entry name" value="Tetracycline Repressor, domain 2"/>
    <property type="match status" value="1"/>
</dbReference>
<sequence>MKTDSDTRTYKQTARAKAAEETGERIVQAFYARMQVGWFEDIRLDDVAADAGVTVQTVIRRFGGKDGLLAAASEYLGDKIMTERKASVGDVGRAVEAIVKEYEAQGELIMRALAQEDRYPQIRAMTDKGRATHRQWVGLIFAPWLEPLELAERRHAHDRLVIALDLYVWKLLRVDMKRSLEDLRRTMLEMAAAALYTTPLALLEARTPENTDA</sequence>
<dbReference type="InterPro" id="IPR001647">
    <property type="entry name" value="HTH_TetR"/>
</dbReference>
<comment type="caution">
    <text evidence="4">The sequence shown here is derived from an EMBL/GenBank/DDBJ whole genome shotgun (WGS) entry which is preliminary data.</text>
</comment>
<evidence type="ECO:0000256" key="2">
    <source>
        <dbReference type="PROSITE-ProRule" id="PRU00335"/>
    </source>
</evidence>
<accession>A0A6I4SX12</accession>
<evidence type="ECO:0000256" key="1">
    <source>
        <dbReference type="ARBA" id="ARBA00023125"/>
    </source>
</evidence>
<keyword evidence="5" id="KW-1185">Reference proteome</keyword>
<dbReference type="GO" id="GO:0003677">
    <property type="term" value="F:DNA binding"/>
    <property type="evidence" value="ECO:0007669"/>
    <property type="project" value="UniProtKB-UniRule"/>
</dbReference>
<proteinExistence type="predicted"/>
<dbReference type="EMBL" id="WTYM01000033">
    <property type="protein sequence ID" value="MXO59366.1"/>
    <property type="molecule type" value="Genomic_DNA"/>
</dbReference>
<reference evidence="4 5" key="1">
    <citation type="submission" date="2019-12" db="EMBL/GenBank/DDBJ databases">
        <title>Genomic-based taxomic classification of the family Erythrobacteraceae.</title>
        <authorList>
            <person name="Xu L."/>
        </authorList>
    </citation>
    <scope>NUCLEOTIDE SEQUENCE [LARGE SCALE GENOMIC DNA]</scope>
    <source>
        <strain evidence="4 5">MCCC 1K01500</strain>
    </source>
</reference>
<feature type="DNA-binding region" description="H-T-H motif" evidence="2">
    <location>
        <begin position="43"/>
        <end position="62"/>
    </location>
</feature>
<dbReference type="PROSITE" id="PS50977">
    <property type="entry name" value="HTH_TETR_2"/>
    <property type="match status" value="1"/>
</dbReference>
<evidence type="ECO:0000259" key="3">
    <source>
        <dbReference type="PROSITE" id="PS50977"/>
    </source>
</evidence>
<evidence type="ECO:0000313" key="5">
    <source>
        <dbReference type="Proteomes" id="UP000433652"/>
    </source>
</evidence>
<keyword evidence="1 2" id="KW-0238">DNA-binding</keyword>
<evidence type="ECO:0000313" key="4">
    <source>
        <dbReference type="EMBL" id="MXO59366.1"/>
    </source>
</evidence>
<dbReference type="SUPFAM" id="SSF46689">
    <property type="entry name" value="Homeodomain-like"/>
    <property type="match status" value="1"/>
</dbReference>
<feature type="domain" description="HTH tetR-type" evidence="3">
    <location>
        <begin position="20"/>
        <end position="80"/>
    </location>
</feature>
<dbReference type="RefSeq" id="WP_159793689.1">
    <property type="nucleotide sequence ID" value="NZ_WTYM01000033.1"/>
</dbReference>
<organism evidence="4 5">
    <name type="scientific">Croceibacterium salegens</name>
    <dbReference type="NCBI Taxonomy" id="1737568"/>
    <lineage>
        <taxon>Bacteria</taxon>
        <taxon>Pseudomonadati</taxon>
        <taxon>Pseudomonadota</taxon>
        <taxon>Alphaproteobacteria</taxon>
        <taxon>Sphingomonadales</taxon>
        <taxon>Erythrobacteraceae</taxon>
        <taxon>Croceibacterium</taxon>
    </lineage>
</organism>
<dbReference type="Pfam" id="PF00440">
    <property type="entry name" value="TetR_N"/>
    <property type="match status" value="1"/>
</dbReference>
<dbReference type="AlphaFoldDB" id="A0A6I4SX12"/>
<dbReference type="Proteomes" id="UP000433652">
    <property type="component" value="Unassembled WGS sequence"/>
</dbReference>
<protein>
    <submittedName>
        <fullName evidence="4">TetR family transcriptional regulator</fullName>
    </submittedName>
</protein>